<dbReference type="InterPro" id="IPR004626">
    <property type="entry name" value="RarD"/>
</dbReference>
<dbReference type="InterPro" id="IPR037185">
    <property type="entry name" value="EmrE-like"/>
</dbReference>
<name>A0A0R1MGU9_9LACO</name>
<keyword evidence="4" id="KW-1003">Cell membrane</keyword>
<evidence type="ECO:0000256" key="7">
    <source>
        <dbReference type="ARBA" id="ARBA00023136"/>
    </source>
</evidence>
<proteinExistence type="inferred from homology"/>
<evidence type="ECO:0000256" key="2">
    <source>
        <dbReference type="ARBA" id="ARBA00007362"/>
    </source>
</evidence>
<feature type="transmembrane region" description="Helical" evidence="8">
    <location>
        <begin position="86"/>
        <end position="105"/>
    </location>
</feature>
<dbReference type="PANTHER" id="PTHR22911">
    <property type="entry name" value="ACYL-MALONYL CONDENSING ENZYME-RELATED"/>
    <property type="match status" value="1"/>
</dbReference>
<evidence type="ECO:0000313" key="10">
    <source>
        <dbReference type="EMBL" id="KRL07271.1"/>
    </source>
</evidence>
<comment type="caution">
    <text evidence="10">The sequence shown here is derived from an EMBL/GenBank/DDBJ whole genome shotgun (WGS) entry which is preliminary data.</text>
</comment>
<accession>A0A0R1MGU9</accession>
<dbReference type="STRING" id="1423759.FC92_GL002049"/>
<feature type="transmembrane region" description="Helical" evidence="8">
    <location>
        <begin position="49"/>
        <end position="66"/>
    </location>
</feature>
<dbReference type="AlphaFoldDB" id="A0A0R1MGU9"/>
<dbReference type="NCBIfam" id="TIGR00688">
    <property type="entry name" value="rarD"/>
    <property type="match status" value="1"/>
</dbReference>
<feature type="domain" description="EamA" evidence="9">
    <location>
        <begin position="18"/>
        <end position="157"/>
    </location>
</feature>
<comment type="similarity">
    <text evidence="2">Belongs to the EamA transporter family.</text>
</comment>
<gene>
    <name evidence="10" type="ORF">FC92_GL002049</name>
</gene>
<feature type="transmembrane region" description="Helical" evidence="8">
    <location>
        <begin position="20"/>
        <end position="37"/>
    </location>
</feature>
<keyword evidence="3" id="KW-0813">Transport</keyword>
<reference evidence="10 11" key="1">
    <citation type="journal article" date="2015" name="Genome Announc.">
        <title>Expanding the biotechnology potential of lactobacilli through comparative genomics of 213 strains and associated genera.</title>
        <authorList>
            <person name="Sun Z."/>
            <person name="Harris H.M."/>
            <person name="McCann A."/>
            <person name="Guo C."/>
            <person name="Argimon S."/>
            <person name="Zhang W."/>
            <person name="Yang X."/>
            <person name="Jeffery I.B."/>
            <person name="Cooney J.C."/>
            <person name="Kagawa T.F."/>
            <person name="Liu W."/>
            <person name="Song Y."/>
            <person name="Salvetti E."/>
            <person name="Wrobel A."/>
            <person name="Rasinkangas P."/>
            <person name="Parkhill J."/>
            <person name="Rea M.C."/>
            <person name="O'Sullivan O."/>
            <person name="Ritari J."/>
            <person name="Douillard F.P."/>
            <person name="Paul Ross R."/>
            <person name="Yang R."/>
            <person name="Briner A.E."/>
            <person name="Felis G.E."/>
            <person name="de Vos W.M."/>
            <person name="Barrangou R."/>
            <person name="Klaenhammer T.R."/>
            <person name="Caufield P.W."/>
            <person name="Cui Y."/>
            <person name="Zhang H."/>
            <person name="O'Toole P.W."/>
        </authorList>
    </citation>
    <scope>NUCLEOTIDE SEQUENCE [LARGE SCALE GENOMIC DNA]</scope>
    <source>
        <strain evidence="10 11">DSM 19519</strain>
    </source>
</reference>
<dbReference type="Proteomes" id="UP000051448">
    <property type="component" value="Unassembled WGS sequence"/>
</dbReference>
<organism evidence="10 11">
    <name type="scientific">Liquorilactobacillus hordei DSM 19519</name>
    <dbReference type="NCBI Taxonomy" id="1423759"/>
    <lineage>
        <taxon>Bacteria</taxon>
        <taxon>Bacillati</taxon>
        <taxon>Bacillota</taxon>
        <taxon>Bacilli</taxon>
        <taxon>Lactobacillales</taxon>
        <taxon>Lactobacillaceae</taxon>
        <taxon>Liquorilactobacillus</taxon>
    </lineage>
</organism>
<evidence type="ECO:0000256" key="8">
    <source>
        <dbReference type="SAM" id="Phobius"/>
    </source>
</evidence>
<dbReference type="EMBL" id="AZDX01000007">
    <property type="protein sequence ID" value="KRL07271.1"/>
    <property type="molecule type" value="Genomic_DNA"/>
</dbReference>
<feature type="transmembrane region" description="Helical" evidence="8">
    <location>
        <begin position="192"/>
        <end position="209"/>
    </location>
</feature>
<evidence type="ECO:0000256" key="6">
    <source>
        <dbReference type="ARBA" id="ARBA00022989"/>
    </source>
</evidence>
<dbReference type="PANTHER" id="PTHR22911:SF137">
    <property type="entry name" value="SOLUTE CARRIER FAMILY 35 MEMBER G2-RELATED"/>
    <property type="match status" value="1"/>
</dbReference>
<feature type="transmembrane region" description="Helical" evidence="8">
    <location>
        <begin position="164"/>
        <end position="180"/>
    </location>
</feature>
<keyword evidence="5 8" id="KW-0812">Transmembrane</keyword>
<evidence type="ECO:0000313" key="11">
    <source>
        <dbReference type="Proteomes" id="UP000051448"/>
    </source>
</evidence>
<evidence type="ECO:0000256" key="1">
    <source>
        <dbReference type="ARBA" id="ARBA00004651"/>
    </source>
</evidence>
<feature type="transmembrane region" description="Helical" evidence="8">
    <location>
        <begin position="248"/>
        <end position="270"/>
    </location>
</feature>
<evidence type="ECO:0000256" key="5">
    <source>
        <dbReference type="ARBA" id="ARBA00022692"/>
    </source>
</evidence>
<sequence>MAEMLVKENDDGMEKRHLGVNAALAAYILWGLLGVFWELLSVVPALDTLAYRIVFSLITIGIVLTVQKDWGTIWQTIKQLIKSRKIFWIILSSYLISLNWFIYIYMVTHHEATEASLGYYIMPLMNVIIALVFLHEKLSRSKIIALLLVIIGVVILTFQTGSLPLNTLLMAGSFCFYGLIKKQVQLPATISLTLETFFVAPIAIIYLLLSPHVITQNGLGVSTLLVLSGVITVIPLLLFAVATKNTDFITLGFIQYLNPTIQLLMAIFVMKESFDWHKAIVFIFIWLGVLVFILGNVHGVHRIKAKK</sequence>
<comment type="subcellular location">
    <subcellularLocation>
        <location evidence="1">Cell membrane</location>
        <topology evidence="1">Multi-pass membrane protein</topology>
    </subcellularLocation>
</comment>
<feature type="transmembrane region" description="Helical" evidence="8">
    <location>
        <begin position="117"/>
        <end position="134"/>
    </location>
</feature>
<dbReference type="GO" id="GO:0005886">
    <property type="term" value="C:plasma membrane"/>
    <property type="evidence" value="ECO:0007669"/>
    <property type="project" value="UniProtKB-SubCell"/>
</dbReference>
<evidence type="ECO:0000259" key="9">
    <source>
        <dbReference type="Pfam" id="PF00892"/>
    </source>
</evidence>
<dbReference type="Pfam" id="PF00892">
    <property type="entry name" value="EamA"/>
    <property type="match status" value="1"/>
</dbReference>
<dbReference type="InterPro" id="IPR000620">
    <property type="entry name" value="EamA_dom"/>
</dbReference>
<dbReference type="SUPFAM" id="SSF103481">
    <property type="entry name" value="Multidrug resistance efflux transporter EmrE"/>
    <property type="match status" value="2"/>
</dbReference>
<evidence type="ECO:0000256" key="3">
    <source>
        <dbReference type="ARBA" id="ARBA00022448"/>
    </source>
</evidence>
<protein>
    <submittedName>
        <fullName evidence="10">RarD protein</fullName>
    </submittedName>
</protein>
<dbReference type="Gene3D" id="1.10.3730.20">
    <property type="match status" value="1"/>
</dbReference>
<feature type="transmembrane region" description="Helical" evidence="8">
    <location>
        <begin position="276"/>
        <end position="297"/>
    </location>
</feature>
<dbReference type="PATRIC" id="fig|1423759.3.peg.2141"/>
<keyword evidence="11" id="KW-1185">Reference proteome</keyword>
<evidence type="ECO:0000256" key="4">
    <source>
        <dbReference type="ARBA" id="ARBA00022475"/>
    </source>
</evidence>
<feature type="transmembrane region" description="Helical" evidence="8">
    <location>
        <begin position="141"/>
        <end position="158"/>
    </location>
</feature>
<keyword evidence="7 8" id="KW-0472">Membrane</keyword>
<keyword evidence="6 8" id="KW-1133">Transmembrane helix</keyword>
<feature type="transmembrane region" description="Helical" evidence="8">
    <location>
        <begin position="221"/>
        <end position="241"/>
    </location>
</feature>